<name>A0A381WFP6_9ZZZZ</name>
<dbReference type="AlphaFoldDB" id="A0A381WFP6"/>
<reference evidence="1" key="1">
    <citation type="submission" date="2018-05" db="EMBL/GenBank/DDBJ databases">
        <authorList>
            <person name="Lanie J.A."/>
            <person name="Ng W.-L."/>
            <person name="Kazmierczak K.M."/>
            <person name="Andrzejewski T.M."/>
            <person name="Davidsen T.M."/>
            <person name="Wayne K.J."/>
            <person name="Tettelin H."/>
            <person name="Glass J.I."/>
            <person name="Rusch D."/>
            <person name="Podicherti R."/>
            <person name="Tsui H.-C.T."/>
            <person name="Winkler M.E."/>
        </authorList>
    </citation>
    <scope>NUCLEOTIDE SEQUENCE</scope>
</reference>
<organism evidence="1">
    <name type="scientific">marine metagenome</name>
    <dbReference type="NCBI Taxonomy" id="408172"/>
    <lineage>
        <taxon>unclassified sequences</taxon>
        <taxon>metagenomes</taxon>
        <taxon>ecological metagenomes</taxon>
    </lineage>
</organism>
<dbReference type="EMBL" id="UINC01011668">
    <property type="protein sequence ID" value="SVA51340.1"/>
    <property type="molecule type" value="Genomic_DNA"/>
</dbReference>
<evidence type="ECO:0000313" key="1">
    <source>
        <dbReference type="EMBL" id="SVA51340.1"/>
    </source>
</evidence>
<protein>
    <submittedName>
        <fullName evidence="1">Uncharacterized protein</fullName>
    </submittedName>
</protein>
<accession>A0A381WFP6</accession>
<gene>
    <name evidence="1" type="ORF">METZ01_LOCUS104194</name>
</gene>
<proteinExistence type="predicted"/>
<sequence length="143" mass="16659">MKRKIILIFIGLLSFGNAQKTAPVDYWNSLEEKAKIAFVNGVYASTVAIKSYHKRQVREQYLHHPGWIQPYYIERFYDILNEHVSTKVGYDLGLITAHMDALYSNYDNRNIPLVKAIRIVSVDQDGEREKANLLLLKAQRKYK</sequence>